<keyword evidence="2" id="KW-0813">Transport</keyword>
<dbReference type="GO" id="GO:0034755">
    <property type="term" value="P:iron ion transmembrane transport"/>
    <property type="evidence" value="ECO:0007669"/>
    <property type="project" value="TreeGrafter"/>
</dbReference>
<feature type="transmembrane region" description="Helical" evidence="7">
    <location>
        <begin position="274"/>
        <end position="298"/>
    </location>
</feature>
<proteinExistence type="predicted"/>
<evidence type="ECO:0000313" key="9">
    <source>
        <dbReference type="Proteomes" id="UP000264002"/>
    </source>
</evidence>
<evidence type="ECO:0000256" key="2">
    <source>
        <dbReference type="ARBA" id="ARBA00022448"/>
    </source>
</evidence>
<reference evidence="9" key="1">
    <citation type="submission" date="2018-08" db="EMBL/GenBank/DDBJ databases">
        <authorList>
            <person name="Grouzdev D.S."/>
            <person name="Krutkina M.S."/>
        </authorList>
    </citation>
    <scope>NUCLEOTIDE SEQUENCE [LARGE SCALE GENOMIC DNA]</scope>
    <source>
        <strain evidence="9">4-11</strain>
    </source>
</reference>
<evidence type="ECO:0000256" key="5">
    <source>
        <dbReference type="ARBA" id="ARBA00022989"/>
    </source>
</evidence>
<feature type="transmembrane region" description="Helical" evidence="7">
    <location>
        <begin position="319"/>
        <end position="340"/>
    </location>
</feature>
<dbReference type="GO" id="GO:0005384">
    <property type="term" value="F:manganese ion transmembrane transporter activity"/>
    <property type="evidence" value="ECO:0007669"/>
    <property type="project" value="TreeGrafter"/>
</dbReference>
<feature type="transmembrane region" description="Helical" evidence="7">
    <location>
        <begin position="40"/>
        <end position="63"/>
    </location>
</feature>
<organism evidence="8 9">
    <name type="scientific">Sphaerochaeta halotolerans</name>
    <dbReference type="NCBI Taxonomy" id="2293840"/>
    <lineage>
        <taxon>Bacteria</taxon>
        <taxon>Pseudomonadati</taxon>
        <taxon>Spirochaetota</taxon>
        <taxon>Spirochaetia</taxon>
        <taxon>Spirochaetales</taxon>
        <taxon>Sphaerochaetaceae</taxon>
        <taxon>Sphaerochaeta</taxon>
    </lineage>
</organism>
<evidence type="ECO:0008006" key="10">
    <source>
        <dbReference type="Google" id="ProtNLM"/>
    </source>
</evidence>
<dbReference type="GO" id="GO:0005886">
    <property type="term" value="C:plasma membrane"/>
    <property type="evidence" value="ECO:0007669"/>
    <property type="project" value="TreeGrafter"/>
</dbReference>
<accession>A0A372MH23</accession>
<feature type="transmembrane region" description="Helical" evidence="7">
    <location>
        <begin position="230"/>
        <end position="254"/>
    </location>
</feature>
<gene>
    <name evidence="8" type="ORF">DYP60_09740</name>
</gene>
<keyword evidence="9" id="KW-1185">Reference proteome</keyword>
<dbReference type="Proteomes" id="UP000264002">
    <property type="component" value="Unassembled WGS sequence"/>
</dbReference>
<evidence type="ECO:0000313" key="8">
    <source>
        <dbReference type="EMBL" id="RFU94470.1"/>
    </source>
</evidence>
<name>A0A372MH23_9SPIR</name>
<keyword evidence="6 7" id="KW-0472">Membrane</keyword>
<dbReference type="InterPro" id="IPR001046">
    <property type="entry name" value="NRAMP_fam"/>
</dbReference>
<dbReference type="GO" id="GO:0015293">
    <property type="term" value="F:symporter activity"/>
    <property type="evidence" value="ECO:0007669"/>
    <property type="project" value="UniProtKB-KW"/>
</dbReference>
<feature type="transmembrane region" description="Helical" evidence="7">
    <location>
        <begin position="380"/>
        <end position="403"/>
    </location>
</feature>
<dbReference type="NCBIfam" id="NF037982">
    <property type="entry name" value="Nramp_1"/>
    <property type="match status" value="1"/>
</dbReference>
<dbReference type="PANTHER" id="PTHR11706:SF33">
    <property type="entry name" value="NATURAL RESISTANCE-ASSOCIATED MACROPHAGE PROTEIN 2"/>
    <property type="match status" value="1"/>
</dbReference>
<feature type="transmembrane region" description="Helical" evidence="7">
    <location>
        <begin position="115"/>
        <end position="136"/>
    </location>
</feature>
<keyword evidence="4" id="KW-0769">Symport</keyword>
<dbReference type="PRINTS" id="PR00447">
    <property type="entry name" value="NATRESASSCMP"/>
</dbReference>
<reference evidence="8 9" key="2">
    <citation type="submission" date="2018-09" db="EMBL/GenBank/DDBJ databases">
        <title>Genome of Sphaerochaeta halotolerans strain 4-11.</title>
        <authorList>
            <person name="Nazina T.N."/>
            <person name="Sokolova D.S."/>
        </authorList>
    </citation>
    <scope>NUCLEOTIDE SEQUENCE [LARGE SCALE GENOMIC DNA]</scope>
    <source>
        <strain evidence="8 9">4-11</strain>
    </source>
</reference>
<feature type="transmembrane region" description="Helical" evidence="7">
    <location>
        <begin position="186"/>
        <end position="209"/>
    </location>
</feature>
<sequence>MREKGNLKKILSFLGPGFLVTVGFIDPGNWATNIEGGSRFGYALLWVVTLSTFMLMVIQHAAAKLGIATGKSLAVNIREHLPKPLTYFIGITVVAACVATDVAELLGGAIGFQLLFHFPLWLGALITVFLEVFLIIGQRYHKLERTIIGFLGIIALCYVAELVIVHPDWGQALPSFFIPRLNTSSIYIAMGMLGAVVMPHNIFLHSNVIHSRQWGIDDNEKKSLLRYERFDTISSLLLGLLINGAMIIVAARVFHGNGMAITSITDASKTLVPLAGPVAGLLFAVALIFSGIGSSVTSSMAEVNVITGFLGKPEDPRTLLYRVATFITAIPSFVIILMGLDTYKILIFSQVILSIQLPFTLIPLLYLCRKKPVMGTFRSSSLEFLAMLLITVVVTLLNVYLLYSTFAGGA</sequence>
<feature type="transmembrane region" description="Helical" evidence="7">
    <location>
        <begin position="84"/>
        <end position="103"/>
    </location>
</feature>
<evidence type="ECO:0000256" key="7">
    <source>
        <dbReference type="SAM" id="Phobius"/>
    </source>
</evidence>
<dbReference type="RefSeq" id="WP_117330808.1">
    <property type="nucleotide sequence ID" value="NZ_QUWK01000009.1"/>
</dbReference>
<protein>
    <recommendedName>
        <fullName evidence="10">Divalent metal cation transporter MntH</fullName>
    </recommendedName>
</protein>
<evidence type="ECO:0000256" key="3">
    <source>
        <dbReference type="ARBA" id="ARBA00022692"/>
    </source>
</evidence>
<comment type="subcellular location">
    <subcellularLocation>
        <location evidence="1">Membrane</location>
        <topology evidence="1">Multi-pass membrane protein</topology>
    </subcellularLocation>
</comment>
<comment type="caution">
    <text evidence="8">The sequence shown here is derived from an EMBL/GenBank/DDBJ whole genome shotgun (WGS) entry which is preliminary data.</text>
</comment>
<dbReference type="Pfam" id="PF01566">
    <property type="entry name" value="Nramp"/>
    <property type="match status" value="1"/>
</dbReference>
<keyword evidence="5 7" id="KW-1133">Transmembrane helix</keyword>
<evidence type="ECO:0000256" key="4">
    <source>
        <dbReference type="ARBA" id="ARBA00022847"/>
    </source>
</evidence>
<dbReference type="PANTHER" id="PTHR11706">
    <property type="entry name" value="SOLUTE CARRIER PROTEIN FAMILY 11 MEMBER"/>
    <property type="match status" value="1"/>
</dbReference>
<evidence type="ECO:0000256" key="1">
    <source>
        <dbReference type="ARBA" id="ARBA00004141"/>
    </source>
</evidence>
<keyword evidence="3 7" id="KW-0812">Transmembrane</keyword>
<dbReference type="GO" id="GO:0015086">
    <property type="term" value="F:cadmium ion transmembrane transporter activity"/>
    <property type="evidence" value="ECO:0007669"/>
    <property type="project" value="TreeGrafter"/>
</dbReference>
<dbReference type="AlphaFoldDB" id="A0A372MH23"/>
<feature type="transmembrane region" description="Helical" evidence="7">
    <location>
        <begin position="148"/>
        <end position="166"/>
    </location>
</feature>
<feature type="transmembrane region" description="Helical" evidence="7">
    <location>
        <begin position="346"/>
        <end position="368"/>
    </location>
</feature>
<dbReference type="EMBL" id="QUWK01000009">
    <property type="protein sequence ID" value="RFU94470.1"/>
    <property type="molecule type" value="Genomic_DNA"/>
</dbReference>
<evidence type="ECO:0000256" key="6">
    <source>
        <dbReference type="ARBA" id="ARBA00023136"/>
    </source>
</evidence>